<feature type="domain" description="Tf2-1-like SH3-like" evidence="1">
    <location>
        <begin position="57"/>
        <end position="87"/>
    </location>
</feature>
<evidence type="ECO:0000259" key="1">
    <source>
        <dbReference type="Pfam" id="PF24626"/>
    </source>
</evidence>
<comment type="caution">
    <text evidence="2">The sequence shown here is derived from an EMBL/GenBank/DDBJ whole genome shotgun (WGS) entry which is preliminary data.</text>
</comment>
<reference evidence="2 3" key="1">
    <citation type="submission" date="2024-04" db="EMBL/GenBank/DDBJ databases">
        <title>Genome assembly C_amara_ONT_v2.</title>
        <authorList>
            <person name="Yant L."/>
            <person name="Moore C."/>
            <person name="Slenker M."/>
        </authorList>
    </citation>
    <scope>NUCLEOTIDE SEQUENCE [LARGE SCALE GENOMIC DNA]</scope>
    <source>
        <tissue evidence="2">Leaf</tissue>
    </source>
</reference>
<evidence type="ECO:0000313" key="3">
    <source>
        <dbReference type="Proteomes" id="UP001558713"/>
    </source>
</evidence>
<accession>A0ABD1C203</accession>
<dbReference type="InterPro" id="IPR056924">
    <property type="entry name" value="SH3_Tf2-1"/>
</dbReference>
<protein>
    <recommendedName>
        <fullName evidence="1">Tf2-1-like SH3-like domain-containing protein</fullName>
    </recommendedName>
</protein>
<dbReference type="Pfam" id="PF24626">
    <property type="entry name" value="SH3_Tf2-1"/>
    <property type="match status" value="1"/>
</dbReference>
<organism evidence="2 3">
    <name type="scientific">Cardamine amara subsp. amara</name>
    <dbReference type="NCBI Taxonomy" id="228776"/>
    <lineage>
        <taxon>Eukaryota</taxon>
        <taxon>Viridiplantae</taxon>
        <taxon>Streptophyta</taxon>
        <taxon>Embryophyta</taxon>
        <taxon>Tracheophyta</taxon>
        <taxon>Spermatophyta</taxon>
        <taxon>Magnoliopsida</taxon>
        <taxon>eudicotyledons</taxon>
        <taxon>Gunneridae</taxon>
        <taxon>Pentapetalae</taxon>
        <taxon>rosids</taxon>
        <taxon>malvids</taxon>
        <taxon>Brassicales</taxon>
        <taxon>Brassicaceae</taxon>
        <taxon>Cardamineae</taxon>
        <taxon>Cardamine</taxon>
    </lineage>
</organism>
<proteinExistence type="predicted"/>
<evidence type="ECO:0000313" key="2">
    <source>
        <dbReference type="EMBL" id="KAL1223493.1"/>
    </source>
</evidence>
<dbReference type="AlphaFoldDB" id="A0ABD1C203"/>
<sequence>MINMESAELFRKLHEKVRANIERMNESTTKVANKGRRKLIYKPGDWLWLHFRPESFPYKITERINNNAYCLELPGEYNVSTSFNVTDRAPFDASEDQFLT</sequence>
<gene>
    <name evidence="2" type="ORF">V5N11_003550</name>
</gene>
<name>A0ABD1C203_CARAN</name>
<dbReference type="Proteomes" id="UP001558713">
    <property type="component" value="Unassembled WGS sequence"/>
</dbReference>
<keyword evidence="3" id="KW-1185">Reference proteome</keyword>
<dbReference type="EMBL" id="JBANAX010000074">
    <property type="protein sequence ID" value="KAL1223493.1"/>
    <property type="molecule type" value="Genomic_DNA"/>
</dbReference>